<feature type="compositionally biased region" description="Acidic residues" evidence="2">
    <location>
        <begin position="12"/>
        <end position="36"/>
    </location>
</feature>
<dbReference type="Proteomes" id="UP001159405">
    <property type="component" value="Unassembled WGS sequence"/>
</dbReference>
<dbReference type="PROSITE" id="PS50017">
    <property type="entry name" value="DEATH_DOMAIN"/>
    <property type="match status" value="1"/>
</dbReference>
<keyword evidence="1" id="KW-0217">Developmental protein</keyword>
<dbReference type="Pfam" id="PF00531">
    <property type="entry name" value="Death"/>
    <property type="match status" value="1"/>
</dbReference>
<dbReference type="InterPro" id="IPR037936">
    <property type="entry name" value="UNC5A-D"/>
</dbReference>
<name>A0ABN8RLL5_9CNID</name>
<feature type="compositionally biased region" description="Acidic residues" evidence="2">
    <location>
        <begin position="57"/>
        <end position="73"/>
    </location>
</feature>
<dbReference type="CDD" id="cd01670">
    <property type="entry name" value="Death"/>
    <property type="match status" value="1"/>
</dbReference>
<feature type="compositionally biased region" description="Polar residues" evidence="2">
    <location>
        <begin position="45"/>
        <end position="56"/>
    </location>
</feature>
<dbReference type="PROSITE" id="PS51145">
    <property type="entry name" value="ZU5"/>
    <property type="match status" value="1"/>
</dbReference>
<dbReference type="InterPro" id="IPR011029">
    <property type="entry name" value="DEATH-like_dom_sf"/>
</dbReference>
<feature type="domain" description="ZU5" evidence="4">
    <location>
        <begin position="253"/>
        <end position="394"/>
    </location>
</feature>
<evidence type="ECO:0000259" key="3">
    <source>
        <dbReference type="PROSITE" id="PS50017"/>
    </source>
</evidence>
<dbReference type="Pfam" id="PF00791">
    <property type="entry name" value="ZU5"/>
    <property type="match status" value="2"/>
</dbReference>
<evidence type="ECO:0000313" key="6">
    <source>
        <dbReference type="Proteomes" id="UP001159405"/>
    </source>
</evidence>
<protein>
    <recommendedName>
        <fullName evidence="1">Netrin receptor UNC5</fullName>
    </recommendedName>
</protein>
<sequence>MSSLLEKSSSDAGEEEEEEVEAEEEEEVAVEAEGDVEAVTAAASGTESSEELTTVGSEEDIVTLPEQEVEEGSQEMIVSGPEEKVELESEDGTPVKDDYIVVFKDKVSKQGTHWNLKQVAAHVTFPPDAVSEDQTVTVLRWNSSVCSPPLNDNEALVSGIIELSTDSAQGFEFNKAVTLVISHCAADIKGYEVVAKMLIDSDTNVWSDISETVHMRSLADIPASSSDIPDYFLPVAEFKVTRCSTFAVVCRLKSNEFTLTSEGKVLSFPEHPLFNVSIPENAVQKGEEHHIVVKLQEIHQKEFKGKDVWAGPILRITSPDTLQFQQPVTIQLPLSLREESCPAPDMSTCRVRIFFQESASEHQEWTDITDRLVTPASCDGMVFEFSVTHFSVFWCWLEWCAQPMVWLREAMSRDTRLVRKAAFFAAYVSKDARLNTNTNLRLFCSPVNERGKLHDDESRLGNVWLGDECSMEPMNPEDRAYVFLSGDVFSYYKMLFPFLFSSFPDQAYNWTNVPVYVMRRGALTVEFCSSRDRDEDNLLCEMEVTVPPQQRDPDKTPIEFFGLPFHDEILHCANLTGVDGMLTACSGVLQDIGKRRIYDDHLSLPPTGETKESFFRELAKLAPEDQEKCFRRIVTTLDDSEGDVEHVKNHLLNGKTYKKVNEPPSDSICLVVAEKVEVEWKIFASYLGLPQPVIENIAEEEKRNGNLFQCRKALSEWYEKNGSKATNREIMRCLTNMGYANVNWHIMRELGLVSIDNIPESER</sequence>
<comment type="subcellular location">
    <subcellularLocation>
        <location evidence="1">Cell membrane</location>
        <topology evidence="1">Single-pass type I membrane protein</topology>
    </subcellularLocation>
</comment>
<evidence type="ECO:0000256" key="2">
    <source>
        <dbReference type="SAM" id="MobiDB-lite"/>
    </source>
</evidence>
<dbReference type="PANTHER" id="PTHR12582:SF41">
    <property type="entry name" value="UNC5C-LIKE PROTEIN"/>
    <property type="match status" value="1"/>
</dbReference>
<dbReference type="Gene3D" id="2.60.220.30">
    <property type="match status" value="2"/>
</dbReference>
<dbReference type="EMBL" id="CALNXK010000237">
    <property type="protein sequence ID" value="CAH3178237.1"/>
    <property type="molecule type" value="Genomic_DNA"/>
</dbReference>
<reference evidence="5 6" key="1">
    <citation type="submission" date="2022-05" db="EMBL/GenBank/DDBJ databases">
        <authorList>
            <consortium name="Genoscope - CEA"/>
            <person name="William W."/>
        </authorList>
    </citation>
    <scope>NUCLEOTIDE SEQUENCE [LARGE SCALE GENOMIC DNA]</scope>
</reference>
<comment type="function">
    <text evidence="1">Receptor for netrin required for axon guidance. Mediates axon repulsion of neuronal growth cones in the developing nervous system upon ligand binding.</text>
</comment>
<feature type="region of interest" description="Disordered" evidence="2">
    <location>
        <begin position="1"/>
        <end position="76"/>
    </location>
</feature>
<feature type="domain" description="Death" evidence="3">
    <location>
        <begin position="665"/>
        <end position="750"/>
    </location>
</feature>
<accession>A0ABN8RLL5</accession>
<keyword evidence="6" id="KW-1185">Reference proteome</keyword>
<evidence type="ECO:0000259" key="4">
    <source>
        <dbReference type="PROSITE" id="PS51145"/>
    </source>
</evidence>
<comment type="caution">
    <text evidence="5">The sequence shown here is derived from an EMBL/GenBank/DDBJ whole genome shotgun (WGS) entry which is preliminary data.</text>
</comment>
<dbReference type="SUPFAM" id="SSF47986">
    <property type="entry name" value="DEATH domain"/>
    <property type="match status" value="1"/>
</dbReference>
<organism evidence="5 6">
    <name type="scientific">Porites lobata</name>
    <dbReference type="NCBI Taxonomy" id="104759"/>
    <lineage>
        <taxon>Eukaryota</taxon>
        <taxon>Metazoa</taxon>
        <taxon>Cnidaria</taxon>
        <taxon>Anthozoa</taxon>
        <taxon>Hexacorallia</taxon>
        <taxon>Scleractinia</taxon>
        <taxon>Fungiina</taxon>
        <taxon>Poritidae</taxon>
        <taxon>Porites</taxon>
    </lineage>
</organism>
<comment type="similarity">
    <text evidence="1">Belongs to the unc-5 family.</text>
</comment>
<evidence type="ECO:0000256" key="1">
    <source>
        <dbReference type="RuleBase" id="RU367033"/>
    </source>
</evidence>
<keyword evidence="1" id="KW-0393">Immunoglobulin domain</keyword>
<gene>
    <name evidence="5" type="ORF">PLOB_00020265</name>
</gene>
<dbReference type="InterPro" id="IPR000488">
    <property type="entry name" value="Death_dom"/>
</dbReference>
<dbReference type="InterPro" id="IPR000906">
    <property type="entry name" value="ZU5_dom"/>
</dbReference>
<proteinExistence type="inferred from homology"/>
<dbReference type="Gene3D" id="1.10.533.10">
    <property type="entry name" value="Death Domain, Fas"/>
    <property type="match status" value="1"/>
</dbReference>
<evidence type="ECO:0000313" key="5">
    <source>
        <dbReference type="EMBL" id="CAH3178237.1"/>
    </source>
</evidence>
<keyword evidence="1" id="KW-0675">Receptor</keyword>
<dbReference type="PANTHER" id="PTHR12582">
    <property type="entry name" value="NETRIN RECEPTOR UNC5"/>
    <property type="match status" value="1"/>
</dbReference>